<feature type="compositionally biased region" description="Polar residues" evidence="1">
    <location>
        <begin position="405"/>
        <end position="418"/>
    </location>
</feature>
<dbReference type="EMBL" id="SRPW01001407">
    <property type="protein sequence ID" value="KAG6001648.1"/>
    <property type="molecule type" value="Genomic_DNA"/>
</dbReference>
<dbReference type="AlphaFoldDB" id="A0A9P7NA40"/>
<comment type="caution">
    <text evidence="2">The sequence shown here is derived from an EMBL/GenBank/DDBJ whole genome shotgun (WGS) entry which is preliminary data.</text>
</comment>
<evidence type="ECO:0000256" key="1">
    <source>
        <dbReference type="SAM" id="MobiDB-lite"/>
    </source>
</evidence>
<feature type="compositionally biased region" description="Polar residues" evidence="1">
    <location>
        <begin position="157"/>
        <end position="172"/>
    </location>
</feature>
<proteinExistence type="predicted"/>
<feature type="compositionally biased region" description="Pro residues" evidence="1">
    <location>
        <begin position="183"/>
        <end position="193"/>
    </location>
</feature>
<dbReference type="OrthoDB" id="5236816at2759"/>
<feature type="compositionally biased region" description="Basic and acidic residues" evidence="1">
    <location>
        <begin position="504"/>
        <end position="514"/>
    </location>
</feature>
<accession>A0A9P7NA40</accession>
<name>A0A9P7NA40_9HYPO</name>
<organism evidence="2 3">
    <name type="scientific">Claviceps pusilla</name>
    <dbReference type="NCBI Taxonomy" id="123648"/>
    <lineage>
        <taxon>Eukaryota</taxon>
        <taxon>Fungi</taxon>
        <taxon>Dikarya</taxon>
        <taxon>Ascomycota</taxon>
        <taxon>Pezizomycotina</taxon>
        <taxon>Sordariomycetes</taxon>
        <taxon>Hypocreomycetidae</taxon>
        <taxon>Hypocreales</taxon>
        <taxon>Clavicipitaceae</taxon>
        <taxon>Claviceps</taxon>
    </lineage>
</organism>
<feature type="region of interest" description="Disordered" evidence="1">
    <location>
        <begin position="155"/>
        <end position="194"/>
    </location>
</feature>
<gene>
    <name evidence="2" type="ORF">E4U43_001272</name>
</gene>
<sequence>MSQTPQMAPPSLDPPCCKEPRCSVGKSLKDIMRQHAGTSLFVPPMYWKDIHSKLLGVRFVELPPCTTPSPASIPGSAPSHGHLRPSRAIESLCQALTALLSPHEWDRDRNPDAVLHVLERLWPCAVASQGRAMQHIFYGDRVYRDVVSPQRLWNYPQDGTQSAESSFGSASTCEEADSDLTPSPEPPGSPGPHNPAGLPMICYIAKDELAFRRKNLFRRALGRRGPLNSPVRRLLQRRIKALEPANPNHDPVFVAIFLGMAQRHFYQYSSPYSLGQCTEWWFWPRAPPKRPPFEDICLRILTHDSETAEFIVYTGHVTASFLDRFYYPSRAPPEEEQASSGMKIEYTRVPIWPILGLRERLGKALGEEIVGPFDATRMETWETAGGVVADEVQSSRRRSDDAAFNTANANPDEVQSSQRKSDDAAFNTANANPDEAQSTERKGDEPNSDTANANPDEAQSTERKGDGPNSDTANANPDQVQPNKRRSDDAASNPGKANPDEQPDGDKETPLPDVKKRRRLPDGSPVKVTV</sequence>
<evidence type="ECO:0000313" key="3">
    <source>
        <dbReference type="Proteomes" id="UP000748025"/>
    </source>
</evidence>
<feature type="compositionally biased region" description="Polar residues" evidence="1">
    <location>
        <begin position="469"/>
        <end position="482"/>
    </location>
</feature>
<protein>
    <submittedName>
        <fullName evidence="2">Uncharacterized protein</fullName>
    </submittedName>
</protein>
<feature type="region of interest" description="Disordered" evidence="1">
    <location>
        <begin position="386"/>
        <end position="530"/>
    </location>
</feature>
<reference evidence="2" key="1">
    <citation type="journal article" date="2020" name="bioRxiv">
        <title>Whole genome comparisons of ergot fungi reveals the divergence and evolution of species within the genus Claviceps are the result of varying mechanisms driving genome evolution and host range expansion.</title>
        <authorList>
            <person name="Wyka S.A."/>
            <person name="Mondo S.J."/>
            <person name="Liu M."/>
            <person name="Dettman J."/>
            <person name="Nalam V."/>
            <person name="Broders K.D."/>
        </authorList>
    </citation>
    <scope>NUCLEOTIDE SEQUENCE</scope>
    <source>
        <strain evidence="2">CCC 602</strain>
    </source>
</reference>
<dbReference type="Proteomes" id="UP000748025">
    <property type="component" value="Unassembled WGS sequence"/>
</dbReference>
<evidence type="ECO:0000313" key="2">
    <source>
        <dbReference type="EMBL" id="KAG6001648.1"/>
    </source>
</evidence>
<keyword evidence="3" id="KW-1185">Reference proteome</keyword>